<sequence length="372" mass="43795">MKKINQQMLILQSIGIILVVVGHKGGISLLTEWFPVNSFHMPMFMFISGYFYQVKSEIEFKGFVIKKVKHLLVPYFIWNFIYGIIITLLRYIGVVEFGLALTLRSLFIEPWIGGHQFGLNVAAWFVLALFIVQIVYVLIRKIVVKVNFNNEYLMAIILLIVGCIGITLANKGYNTRWDLTLVRTMFFIPFYHFGYLYKTKFEEKDTLNSGVYFLAIFIIQFILISKYLDISFTAVWCNGFNKDNILLPYITSVTGIMFWLRVSKILVKSIGESNIVKMIGTNTWSIMMHHQFVFYVINLIFAVIYVKFGLEWFEFDQFKSNMWYAYAYKDERFKLFYVILGVWMPILIKQYINIVRVKIRNKKVEKNENALN</sequence>
<feature type="transmembrane region" description="Helical" evidence="1">
    <location>
        <begin position="333"/>
        <end position="352"/>
    </location>
</feature>
<evidence type="ECO:0000259" key="2">
    <source>
        <dbReference type="Pfam" id="PF01757"/>
    </source>
</evidence>
<evidence type="ECO:0000313" key="4">
    <source>
        <dbReference type="Proteomes" id="UP000199068"/>
    </source>
</evidence>
<accession>A0A1G9QMM3</accession>
<feature type="domain" description="Acyltransferase 3" evidence="2">
    <location>
        <begin position="11"/>
        <end position="304"/>
    </location>
</feature>
<feature type="transmembrane region" description="Helical" evidence="1">
    <location>
        <begin position="33"/>
        <end position="52"/>
    </location>
</feature>
<feature type="transmembrane region" description="Helical" evidence="1">
    <location>
        <begin position="245"/>
        <end position="262"/>
    </location>
</feature>
<evidence type="ECO:0000256" key="1">
    <source>
        <dbReference type="SAM" id="Phobius"/>
    </source>
</evidence>
<keyword evidence="1" id="KW-1133">Transmembrane helix</keyword>
<dbReference type="InterPro" id="IPR002656">
    <property type="entry name" value="Acyl_transf_3_dom"/>
</dbReference>
<dbReference type="PANTHER" id="PTHR37312:SF1">
    <property type="entry name" value="MEMBRANE-BOUND ACYLTRANSFERASE YKRP-RELATED"/>
    <property type="match status" value="1"/>
</dbReference>
<feature type="transmembrane region" description="Helical" evidence="1">
    <location>
        <begin position="72"/>
        <end position="101"/>
    </location>
</feature>
<dbReference type="InterPro" id="IPR052734">
    <property type="entry name" value="Nod_factor_acetyltransferase"/>
</dbReference>
<gene>
    <name evidence="3" type="ORF">SAMN04515677_105285</name>
</gene>
<dbReference type="GO" id="GO:0016747">
    <property type="term" value="F:acyltransferase activity, transferring groups other than amino-acyl groups"/>
    <property type="evidence" value="ECO:0007669"/>
    <property type="project" value="InterPro"/>
</dbReference>
<name>A0A1G9QMM3_9FIRM</name>
<dbReference type="STRING" id="1121325.SAMN04515677_105285"/>
<feature type="transmembrane region" description="Helical" evidence="1">
    <location>
        <begin position="151"/>
        <end position="169"/>
    </location>
</feature>
<keyword evidence="4" id="KW-1185">Reference proteome</keyword>
<organism evidence="3 4">
    <name type="scientific">Romboutsia lituseburensis DSM 797</name>
    <dbReference type="NCBI Taxonomy" id="1121325"/>
    <lineage>
        <taxon>Bacteria</taxon>
        <taxon>Bacillati</taxon>
        <taxon>Bacillota</taxon>
        <taxon>Clostridia</taxon>
        <taxon>Peptostreptococcales</taxon>
        <taxon>Peptostreptococcaceae</taxon>
        <taxon>Romboutsia</taxon>
    </lineage>
</organism>
<reference evidence="3 4" key="1">
    <citation type="submission" date="2016-10" db="EMBL/GenBank/DDBJ databases">
        <authorList>
            <person name="de Groot N.N."/>
        </authorList>
    </citation>
    <scope>NUCLEOTIDE SEQUENCE [LARGE SCALE GENOMIC DNA]</scope>
    <source>
        <strain evidence="3 4">DSM 797</strain>
    </source>
</reference>
<feature type="transmembrane region" description="Helical" evidence="1">
    <location>
        <begin position="209"/>
        <end position="225"/>
    </location>
</feature>
<proteinExistence type="predicted"/>
<dbReference type="AlphaFoldDB" id="A0A1G9QMM3"/>
<protein>
    <submittedName>
        <fullName evidence="3">Fucose 4-O-acetylase</fullName>
    </submittedName>
</protein>
<dbReference type="Proteomes" id="UP000199068">
    <property type="component" value="Unassembled WGS sequence"/>
</dbReference>
<feature type="transmembrane region" description="Helical" evidence="1">
    <location>
        <begin position="121"/>
        <end position="139"/>
    </location>
</feature>
<dbReference type="EMBL" id="FNGW01000005">
    <property type="protein sequence ID" value="SDM12272.1"/>
    <property type="molecule type" value="Genomic_DNA"/>
</dbReference>
<keyword evidence="1" id="KW-0812">Transmembrane</keyword>
<dbReference type="PANTHER" id="PTHR37312">
    <property type="entry name" value="MEMBRANE-BOUND ACYLTRANSFERASE YKRP-RELATED"/>
    <property type="match status" value="1"/>
</dbReference>
<dbReference type="RefSeq" id="WP_092726376.1">
    <property type="nucleotide sequence ID" value="NZ_FNGW01000005.1"/>
</dbReference>
<keyword evidence="1" id="KW-0472">Membrane</keyword>
<feature type="transmembrane region" description="Helical" evidence="1">
    <location>
        <begin position="292"/>
        <end position="313"/>
    </location>
</feature>
<feature type="transmembrane region" description="Helical" evidence="1">
    <location>
        <begin position="181"/>
        <end position="197"/>
    </location>
</feature>
<evidence type="ECO:0000313" key="3">
    <source>
        <dbReference type="EMBL" id="SDM12272.1"/>
    </source>
</evidence>
<feature type="transmembrane region" description="Helical" evidence="1">
    <location>
        <begin position="9"/>
        <end position="27"/>
    </location>
</feature>
<dbReference type="Pfam" id="PF01757">
    <property type="entry name" value="Acyl_transf_3"/>
    <property type="match status" value="1"/>
</dbReference>